<proteinExistence type="predicted"/>
<organism evidence="1 2">
    <name type="scientific">Moraxella lacunata</name>
    <dbReference type="NCBI Taxonomy" id="477"/>
    <lineage>
        <taxon>Bacteria</taxon>
        <taxon>Pseudomonadati</taxon>
        <taxon>Pseudomonadota</taxon>
        <taxon>Gammaproteobacteria</taxon>
        <taxon>Moraxellales</taxon>
        <taxon>Moraxellaceae</taxon>
        <taxon>Moraxella</taxon>
    </lineage>
</organism>
<evidence type="ECO:0000313" key="2">
    <source>
        <dbReference type="Proteomes" id="UP000092607"/>
    </source>
</evidence>
<dbReference type="Proteomes" id="UP000092607">
    <property type="component" value="Unassembled WGS sequence"/>
</dbReference>
<reference evidence="1 2" key="1">
    <citation type="submission" date="2016-06" db="EMBL/GenBank/DDBJ databases">
        <title>Draft genome of Moraxella lacunata CCUG 57757A.</title>
        <authorList>
            <person name="Salva-Serra F."/>
            <person name="Engstrom-Jakobsson H."/>
            <person name="Thorell K."/>
            <person name="Gonzales-Siles L."/>
            <person name="Karlsson R."/>
            <person name="Boulund F."/>
            <person name="Engstrand L."/>
            <person name="Kristiansson E."/>
            <person name="Moore E."/>
        </authorList>
    </citation>
    <scope>NUCLEOTIDE SEQUENCE [LARGE SCALE GENOMIC DNA]</scope>
    <source>
        <strain evidence="1 2">CCUG 57757A</strain>
    </source>
</reference>
<accession>A0A1B8PUZ1</accession>
<sequence>MMTYKGYVGEFELDNDDEMFYGKLIGINQLVTFEADNAHDLKQAFYDSVDDYLAFCDEQGIEPDKPFKGSFNVRIDSELHRRAYMASRDSSLNAFVGQAISEKLGRMSVSV</sequence>
<dbReference type="InterPro" id="IPR035069">
    <property type="entry name" value="TTHA1013/TTHA0281-like"/>
</dbReference>
<dbReference type="Pfam" id="PF05534">
    <property type="entry name" value="HicB"/>
    <property type="match status" value="1"/>
</dbReference>
<dbReference type="RefSeq" id="WP_065256220.1">
    <property type="nucleotide sequence ID" value="NZ_JARDJM010000076.1"/>
</dbReference>
<protein>
    <recommendedName>
        <fullName evidence="3">Toxin-antitoxin system HicB family antitoxin</fullName>
    </recommendedName>
</protein>
<name>A0A1B8PUZ1_MORLA</name>
<gene>
    <name evidence="1" type="ORF">A9309_12105</name>
</gene>
<dbReference type="AlphaFoldDB" id="A0A1B8PUZ1"/>
<dbReference type="SUPFAM" id="SSF143100">
    <property type="entry name" value="TTHA1013/TTHA0281-like"/>
    <property type="match status" value="1"/>
</dbReference>
<evidence type="ECO:0000313" key="1">
    <source>
        <dbReference type="EMBL" id="OBX59033.1"/>
    </source>
</evidence>
<dbReference type="InterPro" id="IPR008651">
    <property type="entry name" value="Uncharacterised_HicB"/>
</dbReference>
<dbReference type="OrthoDB" id="5297106at2"/>
<comment type="caution">
    <text evidence="1">The sequence shown here is derived from an EMBL/GenBank/DDBJ whole genome shotgun (WGS) entry which is preliminary data.</text>
</comment>
<evidence type="ECO:0008006" key="3">
    <source>
        <dbReference type="Google" id="ProtNLM"/>
    </source>
</evidence>
<dbReference type="EMBL" id="LZMS01000120">
    <property type="protein sequence ID" value="OBX59033.1"/>
    <property type="molecule type" value="Genomic_DNA"/>
</dbReference>